<dbReference type="AlphaFoldDB" id="A0A271KEE9"/>
<dbReference type="Proteomes" id="UP000215931">
    <property type="component" value="Unassembled WGS sequence"/>
</dbReference>
<keyword evidence="9" id="KW-0443">Lipid metabolism</keyword>
<comment type="similarity">
    <text evidence="3">In the N-terminal section; belongs to the enoyl-CoA hydratase/isomerase family.</text>
</comment>
<dbReference type="PANTHER" id="PTHR23309:SF49">
    <property type="entry name" value="PEROXISOMAL BIFUNCTIONAL ENZYME"/>
    <property type="match status" value="1"/>
</dbReference>
<dbReference type="Pfam" id="PF00378">
    <property type="entry name" value="ECH_1"/>
    <property type="match status" value="1"/>
</dbReference>
<dbReference type="InterPro" id="IPR029045">
    <property type="entry name" value="ClpP/crotonase-like_dom_sf"/>
</dbReference>
<gene>
    <name evidence="18" type="ORF">CIT31_20510</name>
</gene>
<evidence type="ECO:0000256" key="9">
    <source>
        <dbReference type="ARBA" id="ARBA00023098"/>
    </source>
</evidence>
<evidence type="ECO:0000256" key="7">
    <source>
        <dbReference type="ARBA" id="ARBA00023002"/>
    </source>
</evidence>
<dbReference type="InterPro" id="IPR036291">
    <property type="entry name" value="NAD(P)-bd_dom_sf"/>
</dbReference>
<dbReference type="FunFam" id="1.10.1040.50:FF:000006">
    <property type="entry name" value="Peroxisomal bifunctional enzyme"/>
    <property type="match status" value="1"/>
</dbReference>
<keyword evidence="7" id="KW-0560">Oxidoreductase</keyword>
<dbReference type="RefSeq" id="WP_095520115.1">
    <property type="nucleotide sequence ID" value="NZ_NPKH01000024.1"/>
</dbReference>
<evidence type="ECO:0000256" key="5">
    <source>
        <dbReference type="ARBA" id="ARBA00022832"/>
    </source>
</evidence>
<dbReference type="GO" id="GO:0003857">
    <property type="term" value="F:(3S)-3-hydroxyacyl-CoA dehydrogenase (NAD+) activity"/>
    <property type="evidence" value="ECO:0007669"/>
    <property type="project" value="UniProtKB-EC"/>
</dbReference>
<comment type="subunit">
    <text evidence="4">Monomer.</text>
</comment>
<dbReference type="InterPro" id="IPR008927">
    <property type="entry name" value="6-PGluconate_DH-like_C_sf"/>
</dbReference>
<dbReference type="Pfam" id="PF02737">
    <property type="entry name" value="3HCDH_N"/>
    <property type="match status" value="1"/>
</dbReference>
<evidence type="ECO:0000256" key="8">
    <source>
        <dbReference type="ARBA" id="ARBA00023027"/>
    </source>
</evidence>
<dbReference type="PANTHER" id="PTHR23309">
    <property type="entry name" value="3-HYDROXYACYL-COA DEHYROGENASE"/>
    <property type="match status" value="1"/>
</dbReference>
<keyword evidence="13" id="KW-0511">Multifunctional enzyme</keyword>
<comment type="catalytic activity">
    <reaction evidence="14">
        <text>a (3S)-3-hydroxyacyl-CoA + NAD(+) = a 3-oxoacyl-CoA + NADH + H(+)</text>
        <dbReference type="Rhea" id="RHEA:22432"/>
        <dbReference type="ChEBI" id="CHEBI:15378"/>
        <dbReference type="ChEBI" id="CHEBI:57318"/>
        <dbReference type="ChEBI" id="CHEBI:57540"/>
        <dbReference type="ChEBI" id="CHEBI:57945"/>
        <dbReference type="ChEBI" id="CHEBI:90726"/>
        <dbReference type="EC" id="1.1.1.35"/>
    </reaction>
</comment>
<reference evidence="18 19" key="1">
    <citation type="submission" date="2017-08" db="EMBL/GenBank/DDBJ databases">
        <title>Mesorhizobium wenxinae sp. nov., a novel rhizobial species isolated from root nodules of chickpea (Cicer arietinum L.).</title>
        <authorList>
            <person name="Zhang J."/>
        </authorList>
    </citation>
    <scope>NUCLEOTIDE SEQUENCE [LARGE SCALE GENOMIC DNA]</scope>
    <source>
        <strain evidence="19">WYCCWR 10019</strain>
    </source>
</reference>
<name>A0A271KEE9_9HYPH</name>
<dbReference type="SUPFAM" id="SSF52096">
    <property type="entry name" value="ClpP/crotonase"/>
    <property type="match status" value="1"/>
</dbReference>
<comment type="caution">
    <text evidence="18">The sequence shown here is derived from an EMBL/GenBank/DDBJ whole genome shotgun (WGS) entry which is preliminary data.</text>
</comment>
<keyword evidence="8" id="KW-0520">NAD</keyword>
<dbReference type="Gene3D" id="1.10.1040.50">
    <property type="match status" value="1"/>
</dbReference>
<evidence type="ECO:0000256" key="3">
    <source>
        <dbReference type="ARBA" id="ARBA00008750"/>
    </source>
</evidence>
<feature type="domain" description="3-hydroxyacyl-CoA dehydrogenase NAD binding" evidence="17">
    <location>
        <begin position="295"/>
        <end position="471"/>
    </location>
</feature>
<evidence type="ECO:0000256" key="6">
    <source>
        <dbReference type="ARBA" id="ARBA00022963"/>
    </source>
</evidence>
<keyword evidence="19" id="KW-1185">Reference proteome</keyword>
<feature type="domain" description="3-hydroxyacyl-CoA dehydrogenase C-terminal" evidence="16">
    <location>
        <begin position="597"/>
        <end position="683"/>
    </location>
</feature>
<dbReference type="FunFam" id="3.40.50.720:FF:000009">
    <property type="entry name" value="Fatty oxidation complex, alpha subunit"/>
    <property type="match status" value="1"/>
</dbReference>
<dbReference type="GO" id="GO:0004300">
    <property type="term" value="F:enoyl-CoA hydratase activity"/>
    <property type="evidence" value="ECO:0007669"/>
    <property type="project" value="UniProtKB-ARBA"/>
</dbReference>
<dbReference type="Pfam" id="PF00725">
    <property type="entry name" value="3HCDH"/>
    <property type="match status" value="2"/>
</dbReference>
<dbReference type="InterPro" id="IPR006176">
    <property type="entry name" value="3-OHacyl-CoA_DH_NAD-bd"/>
</dbReference>
<comment type="pathway">
    <text evidence="2">Lipid metabolism; fatty acid beta-oxidation.</text>
</comment>
<dbReference type="Gene3D" id="3.40.50.720">
    <property type="entry name" value="NAD(P)-binding Rossmann-like Domain"/>
    <property type="match status" value="1"/>
</dbReference>
<dbReference type="UniPathway" id="UPA00659"/>
<dbReference type="SUPFAM" id="SSF51735">
    <property type="entry name" value="NAD(P)-binding Rossmann-fold domains"/>
    <property type="match status" value="1"/>
</dbReference>
<sequence>MSNFVSVTRDGGVAVVTIDNPPVNALSFHVREPLMQALVSLRDEPDVSAIVIACAGRTFIAGADITEFGKPVQQPDLRAIIAMLETIAKPTVAAIHGTALGGGLELALGCHFRIADSQATLGLPEVKLGLLPGGGGTVRLPRLVGPLKALSMIVSGTPIGAAEALAAGLIDAVFDGALTGQAVRFASEMAGKGGPFTPVRDRDGRLDKVDLAAFDKAAAELAKKARGLAAPIACAQSVRNAMTLPFEEALVAERELFAKLVAGDQSRAQRHLFFAEREAAKVAGKDIVRRKIARVGVIGAGTMGGGIAMAFANGGFSVTVLEATQEALQRGLAMIDKNYAVSVSRGSLSEDNKRQRLGLFKGSTAYDDLADCDLIVEAVFEEMAVKKEVFGRLDAVAKPGAILATNTSYLDVNEIAASTSRPQDVVGMHFFSPANVMKLLEIVRAEKTAPDVLATIVELARRIAKVPVVVGVCHGFVGNRMLAARGTESEALLLEGATPQQIDRVFTDFGWPMGPFQMGDLAGLDTGWRNRKARGQTAMIADTLCKQGHFGQKTGRGFYLYENGSRTPAPNPEVEALIRDKAAEKGIAPRAIGADEIIERTLYPMINEGAKILEEGIAARASDIDVVWVKGYGFPVGKGGPMFWAGLEGLDKIIGRLDHWHERTGKDFFKPAPLLRQMAETGAWEGVAS</sequence>
<keyword evidence="6" id="KW-0442">Lipid degradation</keyword>
<evidence type="ECO:0000313" key="19">
    <source>
        <dbReference type="Proteomes" id="UP000215931"/>
    </source>
</evidence>
<dbReference type="SUPFAM" id="SSF48179">
    <property type="entry name" value="6-phosphogluconate dehydrogenase C-terminal domain-like"/>
    <property type="match status" value="2"/>
</dbReference>
<evidence type="ECO:0000256" key="2">
    <source>
        <dbReference type="ARBA" id="ARBA00005005"/>
    </source>
</evidence>
<dbReference type="CDD" id="cd06558">
    <property type="entry name" value="crotonase-like"/>
    <property type="match status" value="1"/>
</dbReference>
<comment type="subcellular location">
    <subcellularLocation>
        <location evidence="1">Peroxisome</location>
    </subcellularLocation>
</comment>
<dbReference type="GO" id="GO:0016853">
    <property type="term" value="F:isomerase activity"/>
    <property type="evidence" value="ECO:0007669"/>
    <property type="project" value="UniProtKB-KW"/>
</dbReference>
<keyword evidence="12" id="KW-0456">Lyase</keyword>
<keyword evidence="5" id="KW-0276">Fatty acid metabolism</keyword>
<evidence type="ECO:0000256" key="11">
    <source>
        <dbReference type="ARBA" id="ARBA00023235"/>
    </source>
</evidence>
<evidence type="ECO:0000256" key="12">
    <source>
        <dbReference type="ARBA" id="ARBA00023239"/>
    </source>
</evidence>
<dbReference type="Gene3D" id="3.90.226.10">
    <property type="entry name" value="2-enoyl-CoA Hydratase, Chain A, domain 1"/>
    <property type="match status" value="1"/>
</dbReference>
<dbReference type="GO" id="GO:0070403">
    <property type="term" value="F:NAD+ binding"/>
    <property type="evidence" value="ECO:0007669"/>
    <property type="project" value="InterPro"/>
</dbReference>
<evidence type="ECO:0000256" key="4">
    <source>
        <dbReference type="ARBA" id="ARBA00011245"/>
    </source>
</evidence>
<dbReference type="InterPro" id="IPR018376">
    <property type="entry name" value="Enoyl-CoA_hyd/isom_CS"/>
</dbReference>
<dbReference type="InterPro" id="IPR001753">
    <property type="entry name" value="Enoyl-CoA_hydra/iso"/>
</dbReference>
<dbReference type="PROSITE" id="PS00166">
    <property type="entry name" value="ENOYL_COA_HYDRATASE"/>
    <property type="match status" value="1"/>
</dbReference>
<dbReference type="GO" id="GO:0006635">
    <property type="term" value="P:fatty acid beta-oxidation"/>
    <property type="evidence" value="ECO:0007669"/>
    <property type="project" value="UniProtKB-UniPathway"/>
</dbReference>
<keyword evidence="10" id="KW-0576">Peroxisome</keyword>
<evidence type="ECO:0000259" key="16">
    <source>
        <dbReference type="Pfam" id="PF00725"/>
    </source>
</evidence>
<dbReference type="EMBL" id="NPKH01000024">
    <property type="protein sequence ID" value="PAP93824.1"/>
    <property type="molecule type" value="Genomic_DNA"/>
</dbReference>
<evidence type="ECO:0000256" key="1">
    <source>
        <dbReference type="ARBA" id="ARBA00004275"/>
    </source>
</evidence>
<comment type="similarity">
    <text evidence="15">Belongs to the enoyl-CoA hydratase/isomerase family.</text>
</comment>
<keyword evidence="11" id="KW-0413">Isomerase</keyword>
<evidence type="ECO:0000256" key="15">
    <source>
        <dbReference type="RuleBase" id="RU003707"/>
    </source>
</evidence>
<proteinExistence type="inferred from homology"/>
<dbReference type="OrthoDB" id="9771883at2"/>
<evidence type="ECO:0000256" key="13">
    <source>
        <dbReference type="ARBA" id="ARBA00023268"/>
    </source>
</evidence>
<dbReference type="InterPro" id="IPR006108">
    <property type="entry name" value="3HC_DH_C"/>
</dbReference>
<feature type="domain" description="3-hydroxyacyl-CoA dehydrogenase C-terminal" evidence="16">
    <location>
        <begin position="475"/>
        <end position="561"/>
    </location>
</feature>
<accession>A0A271KEE9</accession>
<organism evidence="18 19">
    <name type="scientific">Mesorhizobium wenxiniae</name>
    <dbReference type="NCBI Taxonomy" id="2014805"/>
    <lineage>
        <taxon>Bacteria</taxon>
        <taxon>Pseudomonadati</taxon>
        <taxon>Pseudomonadota</taxon>
        <taxon>Alphaproteobacteria</taxon>
        <taxon>Hyphomicrobiales</taxon>
        <taxon>Phyllobacteriaceae</taxon>
        <taxon>Mesorhizobium</taxon>
    </lineage>
</organism>
<evidence type="ECO:0000256" key="10">
    <source>
        <dbReference type="ARBA" id="ARBA00023140"/>
    </source>
</evidence>
<evidence type="ECO:0000259" key="17">
    <source>
        <dbReference type="Pfam" id="PF02737"/>
    </source>
</evidence>
<evidence type="ECO:0000313" key="18">
    <source>
        <dbReference type="EMBL" id="PAP93824.1"/>
    </source>
</evidence>
<evidence type="ECO:0000256" key="14">
    <source>
        <dbReference type="ARBA" id="ARBA00049556"/>
    </source>
</evidence>
<protein>
    <submittedName>
        <fullName evidence="18">3-hydroxyacyl-CoA dehydrogenase</fullName>
    </submittedName>
</protein>